<dbReference type="InterPro" id="IPR004176">
    <property type="entry name" value="Clp_R_N"/>
</dbReference>
<accession>A0A2T0S8F4</accession>
<dbReference type="PANTHER" id="PTHR47016:SF5">
    <property type="entry name" value="CLP DOMAIN SUPERFAMILY PROTEIN"/>
    <property type="match status" value="1"/>
</dbReference>
<dbReference type="RefSeq" id="WP_106196881.1">
    <property type="nucleotide sequence ID" value="NZ_PVTF01000025.1"/>
</dbReference>
<dbReference type="Proteomes" id="UP000239494">
    <property type="component" value="Unassembled WGS sequence"/>
</dbReference>
<dbReference type="InterPro" id="IPR044217">
    <property type="entry name" value="CLPT1/2"/>
</dbReference>
<reference evidence="3 4" key="1">
    <citation type="submission" date="2018-03" db="EMBL/GenBank/DDBJ databases">
        <title>Genomic Encyclopedia of Archaeal and Bacterial Type Strains, Phase II (KMG-II): from individual species to whole genera.</title>
        <authorList>
            <person name="Goeker M."/>
        </authorList>
    </citation>
    <scope>NUCLEOTIDE SEQUENCE [LARGE SCALE GENOMIC DNA]</scope>
    <source>
        <strain evidence="3 4">DSM 44720</strain>
    </source>
</reference>
<dbReference type="PROSITE" id="PS51903">
    <property type="entry name" value="CLP_R"/>
    <property type="match status" value="1"/>
</dbReference>
<keyword evidence="4" id="KW-1185">Reference proteome</keyword>
<protein>
    <submittedName>
        <fullName evidence="3">ATP-dependent Clp protease ATP-binding subunit ClpC</fullName>
    </submittedName>
</protein>
<comment type="caution">
    <text evidence="3">The sequence shown here is derived from an EMBL/GenBank/DDBJ whole genome shotgun (WGS) entry which is preliminary data.</text>
</comment>
<dbReference type="Gene3D" id="1.10.1780.10">
    <property type="entry name" value="Clp, N-terminal domain"/>
    <property type="match status" value="1"/>
</dbReference>
<dbReference type="Pfam" id="PF02861">
    <property type="entry name" value="Clp_N"/>
    <property type="match status" value="2"/>
</dbReference>
<evidence type="ECO:0000313" key="4">
    <source>
        <dbReference type="Proteomes" id="UP000239494"/>
    </source>
</evidence>
<keyword evidence="3" id="KW-0067">ATP-binding</keyword>
<evidence type="ECO:0000256" key="1">
    <source>
        <dbReference type="PROSITE-ProRule" id="PRU01251"/>
    </source>
</evidence>
<evidence type="ECO:0000313" key="3">
    <source>
        <dbReference type="EMBL" id="PRY29717.1"/>
    </source>
</evidence>
<dbReference type="GO" id="GO:0008233">
    <property type="term" value="F:peptidase activity"/>
    <property type="evidence" value="ECO:0007669"/>
    <property type="project" value="UniProtKB-KW"/>
</dbReference>
<evidence type="ECO:0000259" key="2">
    <source>
        <dbReference type="PROSITE" id="PS51903"/>
    </source>
</evidence>
<keyword evidence="3" id="KW-0547">Nucleotide-binding</keyword>
<feature type="domain" description="Clp R" evidence="2">
    <location>
        <begin position="58"/>
        <end position="199"/>
    </location>
</feature>
<dbReference type="OrthoDB" id="3290891at2"/>
<organism evidence="3 4">
    <name type="scientific">Umezawaea tangerina</name>
    <dbReference type="NCBI Taxonomy" id="84725"/>
    <lineage>
        <taxon>Bacteria</taxon>
        <taxon>Bacillati</taxon>
        <taxon>Actinomycetota</taxon>
        <taxon>Actinomycetes</taxon>
        <taxon>Pseudonocardiales</taxon>
        <taxon>Pseudonocardiaceae</taxon>
        <taxon>Umezawaea</taxon>
    </lineage>
</organism>
<dbReference type="InterPro" id="IPR036628">
    <property type="entry name" value="Clp_N_dom_sf"/>
</dbReference>
<sequence length="240" mass="24771">MPKINVYLPDDLADAVKESGVPVSAICQRALEQSVKRVSAIRATVLGDLEADDPTAGFPHFTDRVRTVVKLAVGRAREEGAAGVGTAHLLHGLLAEGTNLALRVLGAIEVDAGRVARELDRLSSAAAGSDEATRFGVDAANALELTVTEAVTLGHNYVGCEHLLLGLLAEPDGLGGQALRAAGADLRAVRGAVVAALAGYVHLRAQPNAAPAGVVDALRQELAPLVSRLDRLEAHVGIEG</sequence>
<keyword evidence="3" id="KW-0645">Protease</keyword>
<dbReference type="SUPFAM" id="SSF81923">
    <property type="entry name" value="Double Clp-N motif"/>
    <property type="match status" value="1"/>
</dbReference>
<proteinExistence type="predicted"/>
<dbReference type="EMBL" id="PVTF01000025">
    <property type="protein sequence ID" value="PRY29717.1"/>
    <property type="molecule type" value="Genomic_DNA"/>
</dbReference>
<keyword evidence="3" id="KW-0378">Hydrolase</keyword>
<dbReference type="GO" id="GO:0006508">
    <property type="term" value="P:proteolysis"/>
    <property type="evidence" value="ECO:0007669"/>
    <property type="project" value="UniProtKB-KW"/>
</dbReference>
<dbReference type="AlphaFoldDB" id="A0A2T0S8F4"/>
<keyword evidence="1" id="KW-0677">Repeat</keyword>
<gene>
    <name evidence="3" type="ORF">CLV43_12566</name>
</gene>
<name>A0A2T0S8F4_9PSEU</name>
<dbReference type="PANTHER" id="PTHR47016">
    <property type="entry name" value="ATP-DEPENDENT CLP PROTEASE ATP-BINDING SUBUNIT CLPT1, CHLOROPLASTIC"/>
    <property type="match status" value="1"/>
</dbReference>
<dbReference type="GO" id="GO:0005524">
    <property type="term" value="F:ATP binding"/>
    <property type="evidence" value="ECO:0007669"/>
    <property type="project" value="UniProtKB-KW"/>
</dbReference>